<dbReference type="NCBIfam" id="NF047832">
    <property type="entry name" value="caspase_w_EACC1"/>
    <property type="match status" value="1"/>
</dbReference>
<comment type="caution">
    <text evidence="4">The sequence shown here is derived from an EMBL/GenBank/DDBJ whole genome shotgun (WGS) entry which is preliminary data.</text>
</comment>
<dbReference type="AlphaFoldDB" id="A0A2T1DEE3"/>
<proteinExistence type="predicted"/>
<evidence type="ECO:0000313" key="4">
    <source>
        <dbReference type="EMBL" id="PSB18880.1"/>
    </source>
</evidence>
<dbReference type="GO" id="GO:0004197">
    <property type="term" value="F:cysteine-type endopeptidase activity"/>
    <property type="evidence" value="ECO:0007669"/>
    <property type="project" value="InterPro"/>
</dbReference>
<keyword evidence="2" id="KW-0812">Transmembrane</keyword>
<feature type="domain" description="Peptidase C14 caspase" evidence="3">
    <location>
        <begin position="3"/>
        <end position="224"/>
    </location>
</feature>
<accession>A0A2T1DEE3</accession>
<dbReference type="Gene3D" id="3.40.50.1460">
    <property type="match status" value="1"/>
</dbReference>
<feature type="compositionally biased region" description="Low complexity" evidence="1">
    <location>
        <begin position="361"/>
        <end position="375"/>
    </location>
</feature>
<feature type="transmembrane region" description="Helical" evidence="2">
    <location>
        <begin position="556"/>
        <end position="576"/>
    </location>
</feature>
<reference evidence="4 5" key="1">
    <citation type="submission" date="2018-02" db="EMBL/GenBank/DDBJ databases">
        <authorList>
            <person name="Cohen D.B."/>
            <person name="Kent A.D."/>
        </authorList>
    </citation>
    <scope>NUCLEOTIDE SEQUENCE [LARGE SCALE GENOMIC DNA]</scope>
    <source>
        <strain evidence="4 5">ULC007</strain>
    </source>
</reference>
<dbReference type="EMBL" id="PVWG01000014">
    <property type="protein sequence ID" value="PSB18880.1"/>
    <property type="molecule type" value="Genomic_DNA"/>
</dbReference>
<evidence type="ECO:0000256" key="1">
    <source>
        <dbReference type="SAM" id="MobiDB-lite"/>
    </source>
</evidence>
<keyword evidence="2" id="KW-0472">Membrane</keyword>
<dbReference type="Proteomes" id="UP000238634">
    <property type="component" value="Unassembled WGS sequence"/>
</dbReference>
<sequence length="622" mass="67975">MAKIALLIGVGEYGLGLNPLPSAVKDVEAMQRVLQHPEMGQFDQVKTLANPDPLVMQGEIENLFADRDKDDLVLLFFSGHGVKDDSSRLYFATTITRKTTQGELVKSTAVPASFVLDVMKYSSSKRQIILLDCCFSGAFAEDMRAKDDGSVDVQTQLGGEGRAVLTSSTSTQYSFEQQGSDLSVYTRFLVEGLETGAADLDNNGVISIDELHEYASRKVKDAAPAMKPKIYAVEEGFKIRLAKAPTGDPKLSYRKEVERSASRGEISDVARYTLNIRQRQLGVSSAEAQEIEGQVLKPYQEYKQKLQQYEEVLAKALKRENPLSVYTRQELKRFQEVLGLENRDIEPVEARLSLLREVVQPQPISSPQPSNAASPPVQPQYREETIDPLQSAARTPTGPTLSHSSEASPPRVQPQHRVEVPAQPESSRPATPSIRTERIQAAWIFWLKWVLATAVGESVTNVMFFQVTNGGQSIGVIPSFASSAVGGAIFGILQGFILRRYLPKTHWLLASTLGYAMGSVPSGGIITVANWVSGAVSGLVLGIFQWLILRQHFSKAGWWILGSAVGWATCWAIETTNSNPNWGNVNGFAVYGFVGGMTAGAITGGVMIWLTRHPTPGKSGVQ</sequence>
<feature type="compositionally biased region" description="Polar residues" evidence="1">
    <location>
        <begin position="424"/>
        <end position="433"/>
    </location>
</feature>
<keyword evidence="5" id="KW-1185">Reference proteome</keyword>
<dbReference type="InterPro" id="IPR029030">
    <property type="entry name" value="Caspase-like_dom_sf"/>
</dbReference>
<dbReference type="InterPro" id="IPR011600">
    <property type="entry name" value="Pept_C14_caspase"/>
</dbReference>
<dbReference type="InterPro" id="IPR052039">
    <property type="entry name" value="Caspase-related_regulators"/>
</dbReference>
<feature type="transmembrane region" description="Helical" evidence="2">
    <location>
        <begin position="476"/>
        <end position="498"/>
    </location>
</feature>
<dbReference type="GO" id="GO:0006508">
    <property type="term" value="P:proteolysis"/>
    <property type="evidence" value="ECO:0007669"/>
    <property type="project" value="InterPro"/>
</dbReference>
<dbReference type="InterPro" id="IPR018247">
    <property type="entry name" value="EF_Hand_1_Ca_BS"/>
</dbReference>
<dbReference type="Pfam" id="PF00656">
    <property type="entry name" value="Peptidase_C14"/>
    <property type="match status" value="1"/>
</dbReference>
<keyword evidence="2" id="KW-1133">Transmembrane helix</keyword>
<feature type="region of interest" description="Disordered" evidence="1">
    <location>
        <begin position="361"/>
        <end position="380"/>
    </location>
</feature>
<feature type="transmembrane region" description="Helical" evidence="2">
    <location>
        <begin position="588"/>
        <end position="610"/>
    </location>
</feature>
<gene>
    <name evidence="4" type="ORF">C7B65_14015</name>
</gene>
<evidence type="ECO:0000259" key="3">
    <source>
        <dbReference type="Pfam" id="PF00656"/>
    </source>
</evidence>
<dbReference type="PANTHER" id="PTHR22576">
    <property type="entry name" value="MUCOSA ASSOCIATED LYMPHOID TISSUE LYMPHOMA TRANSLOCATION PROTEIN 1/PARACASPASE"/>
    <property type="match status" value="1"/>
</dbReference>
<feature type="transmembrane region" description="Helical" evidence="2">
    <location>
        <begin position="531"/>
        <end position="549"/>
    </location>
</feature>
<evidence type="ECO:0000256" key="2">
    <source>
        <dbReference type="SAM" id="Phobius"/>
    </source>
</evidence>
<feature type="region of interest" description="Disordered" evidence="1">
    <location>
        <begin position="391"/>
        <end position="433"/>
    </location>
</feature>
<dbReference type="PANTHER" id="PTHR22576:SF37">
    <property type="entry name" value="MUCOSA-ASSOCIATED LYMPHOID TISSUE LYMPHOMA TRANSLOCATION PROTEIN 1"/>
    <property type="match status" value="1"/>
</dbReference>
<evidence type="ECO:0000313" key="5">
    <source>
        <dbReference type="Proteomes" id="UP000238634"/>
    </source>
</evidence>
<dbReference type="PROSITE" id="PS00018">
    <property type="entry name" value="EF_HAND_1"/>
    <property type="match status" value="1"/>
</dbReference>
<protein>
    <recommendedName>
        <fullName evidence="3">Peptidase C14 caspase domain-containing protein</fullName>
    </recommendedName>
</protein>
<dbReference type="SUPFAM" id="SSF52129">
    <property type="entry name" value="Caspase-like"/>
    <property type="match status" value="1"/>
</dbReference>
<dbReference type="CDD" id="cd06174">
    <property type="entry name" value="MFS"/>
    <property type="match status" value="1"/>
</dbReference>
<dbReference type="RefSeq" id="WP_106254029.1">
    <property type="nucleotide sequence ID" value="NZ_PVWG01000014.1"/>
</dbReference>
<organism evidence="4 5">
    <name type="scientific">Phormidesmis priestleyi ULC007</name>
    <dbReference type="NCBI Taxonomy" id="1920490"/>
    <lineage>
        <taxon>Bacteria</taxon>
        <taxon>Bacillati</taxon>
        <taxon>Cyanobacteriota</taxon>
        <taxon>Cyanophyceae</taxon>
        <taxon>Leptolyngbyales</taxon>
        <taxon>Leptolyngbyaceae</taxon>
        <taxon>Phormidesmis</taxon>
    </lineage>
</organism>
<feature type="compositionally biased region" description="Polar residues" evidence="1">
    <location>
        <begin position="392"/>
        <end position="407"/>
    </location>
</feature>
<name>A0A2T1DEE3_9CYAN</name>
<reference evidence="4 5" key="2">
    <citation type="submission" date="2018-03" db="EMBL/GenBank/DDBJ databases">
        <title>The ancient ancestry and fast evolution of plastids.</title>
        <authorList>
            <person name="Moore K.R."/>
            <person name="Magnabosco C."/>
            <person name="Momper L."/>
            <person name="Gold D.A."/>
            <person name="Bosak T."/>
            <person name="Fournier G.P."/>
        </authorList>
    </citation>
    <scope>NUCLEOTIDE SEQUENCE [LARGE SCALE GENOMIC DNA]</scope>
    <source>
        <strain evidence="4 5">ULC007</strain>
    </source>
</reference>